<organism evidence="1 2">
    <name type="scientific">Sphingomonas aracearum</name>
    <dbReference type="NCBI Taxonomy" id="2283317"/>
    <lineage>
        <taxon>Bacteria</taxon>
        <taxon>Pseudomonadati</taxon>
        <taxon>Pseudomonadota</taxon>
        <taxon>Alphaproteobacteria</taxon>
        <taxon>Sphingomonadales</taxon>
        <taxon>Sphingomonadaceae</taxon>
        <taxon>Sphingomonas</taxon>
    </lineage>
</organism>
<dbReference type="EMBL" id="QQNB01000001">
    <property type="protein sequence ID" value="RDE06952.1"/>
    <property type="molecule type" value="Genomic_DNA"/>
</dbReference>
<reference evidence="1 2" key="1">
    <citation type="submission" date="2018-07" db="EMBL/GenBank/DDBJ databases">
        <title>a novel species of Sphingomonas isolated from the rhizosphere soil of Araceae plant.</title>
        <authorList>
            <person name="Zhiyong W."/>
            <person name="Qinglan Z."/>
            <person name="Zhiwei F."/>
            <person name="Ding X."/>
            <person name="Gejiao W."/>
            <person name="Shixue Z."/>
        </authorList>
    </citation>
    <scope>NUCLEOTIDE SEQUENCE [LARGE SCALE GENOMIC DNA]</scope>
    <source>
        <strain evidence="1 2">WZY 27</strain>
    </source>
</reference>
<comment type="caution">
    <text evidence="1">The sequence shown here is derived from an EMBL/GenBank/DDBJ whole genome shotgun (WGS) entry which is preliminary data.</text>
</comment>
<dbReference type="RefSeq" id="WP_114686532.1">
    <property type="nucleotide sequence ID" value="NZ_QQNB01000001.1"/>
</dbReference>
<name>A0A369W0Y7_9SPHN</name>
<sequence length="63" mass="6710">MPEVEKEPSTVTAEDGHVLVKGPDAVAVKMEPEAAVETANRLAAAAAEAAGHRMIEEEADRRR</sequence>
<accession>A0A369W0Y7</accession>
<evidence type="ECO:0000313" key="2">
    <source>
        <dbReference type="Proteomes" id="UP000253918"/>
    </source>
</evidence>
<proteinExistence type="predicted"/>
<dbReference type="Proteomes" id="UP000253918">
    <property type="component" value="Unassembled WGS sequence"/>
</dbReference>
<protein>
    <submittedName>
        <fullName evidence="1">Uncharacterized protein</fullName>
    </submittedName>
</protein>
<evidence type="ECO:0000313" key="1">
    <source>
        <dbReference type="EMBL" id="RDE06952.1"/>
    </source>
</evidence>
<dbReference type="AlphaFoldDB" id="A0A369W0Y7"/>
<keyword evidence="2" id="KW-1185">Reference proteome</keyword>
<gene>
    <name evidence="1" type="ORF">DVW87_04590</name>
</gene>